<evidence type="ECO:0000313" key="2">
    <source>
        <dbReference type="Proteomes" id="UP000032352"/>
    </source>
</evidence>
<keyword evidence="2" id="KW-1185">Reference proteome</keyword>
<reference evidence="1 2" key="2">
    <citation type="journal article" date="2022" name="Mar. Drugs">
        <title>Bioassay-Guided Fractionation Leads to the Detection of Cholic Acid Generated by the Rare Thalassomonas sp.</title>
        <authorList>
            <person name="Pheiffer F."/>
            <person name="Schneider Y.K."/>
            <person name="Hansen E.H."/>
            <person name="Andersen J.H."/>
            <person name="Isaksson J."/>
            <person name="Busche T."/>
            <person name="R C."/>
            <person name="Kalinowski J."/>
            <person name="Zyl L.V."/>
            <person name="Trindade M."/>
        </authorList>
    </citation>
    <scope>NUCLEOTIDE SEQUENCE [LARGE SCALE GENOMIC DNA]</scope>
    <source>
        <strain evidence="1 2">XOM25</strain>
    </source>
</reference>
<reference evidence="1 2" key="1">
    <citation type="journal article" date="2015" name="Genome Announc.">
        <title>Draft Genome Sequences of Marine Isolates of Thalassomonas viridans and Thalassomonas actiniarum.</title>
        <authorList>
            <person name="Olonade I."/>
            <person name="van Zyl L.J."/>
            <person name="Trindade M."/>
        </authorList>
    </citation>
    <scope>NUCLEOTIDE SEQUENCE [LARGE SCALE GENOMIC DNA]</scope>
    <source>
        <strain evidence="1 2">XOM25</strain>
    </source>
</reference>
<gene>
    <name evidence="1" type="ORF">SG34_023410</name>
</gene>
<name>A0AAF0C8W1_9GAMM</name>
<protein>
    <submittedName>
        <fullName evidence="1">Uncharacterized protein</fullName>
    </submittedName>
</protein>
<dbReference type="AlphaFoldDB" id="A0AAF0C8W1"/>
<dbReference type="KEGG" id="tvd:SG34_023410"/>
<dbReference type="RefSeq" id="WP_152647049.1">
    <property type="nucleotide sequence ID" value="NZ_CP059733.1"/>
</dbReference>
<evidence type="ECO:0000313" key="1">
    <source>
        <dbReference type="EMBL" id="WDE04259.1"/>
    </source>
</evidence>
<accession>A0AAF0C8W1</accession>
<sequence>MKTLLKIWQAIQTTIINGFPVLITSAPDLSFPQKTCLRLMPFLLLACLPQAKAGSSAEQLKQAISLRKSSQYQQALAILAPLKNQYGDHKRINIELALNYIRLNNFHQAGDIAAHIETLPLSSREKQTLASLKRLIKKSGQEHRAAHYFATRFNAYAGIEEFTSRFPQDYYIEIPDTSGFSPGDGSLDFTGAELSPDYGSEAFYQEISPQETFPKEGMTYIHERTTAREKKQSSYHAGQLKLSHHYRHGEKFSLFAAPWLFSWRNQLSLYQKQGQKKALDNQVIGQEKKLNYRRLKLDSGFTLSGDNLWLLDLNFSRRYHYYESDRLLNEDKLQLSASLPLFGNRLSLALAKGEKSYQGLYDIYNARQKSAKLDYSLELTPAVKMHLGSRYLQNHAWDSYNNYDQQTLYGRLNYTLATGHLSGLSGFITLNYHRLMYEIRDPSLVNWGREYKQSFAAGMQYPLTANLSLGVNGHISRNNKNRHSGKDDWRRIEAFFSYRF</sequence>
<dbReference type="EMBL" id="CP059733">
    <property type="protein sequence ID" value="WDE04259.1"/>
    <property type="molecule type" value="Genomic_DNA"/>
</dbReference>
<proteinExistence type="predicted"/>
<dbReference type="Proteomes" id="UP000032352">
    <property type="component" value="Chromosome"/>
</dbReference>
<dbReference type="Gene3D" id="1.25.40.10">
    <property type="entry name" value="Tetratricopeptide repeat domain"/>
    <property type="match status" value="1"/>
</dbReference>
<dbReference type="InterPro" id="IPR011990">
    <property type="entry name" value="TPR-like_helical_dom_sf"/>
</dbReference>
<organism evidence="1 2">
    <name type="scientific">Thalassomonas viridans</name>
    <dbReference type="NCBI Taxonomy" id="137584"/>
    <lineage>
        <taxon>Bacteria</taxon>
        <taxon>Pseudomonadati</taxon>
        <taxon>Pseudomonadota</taxon>
        <taxon>Gammaproteobacteria</taxon>
        <taxon>Alteromonadales</taxon>
        <taxon>Colwelliaceae</taxon>
        <taxon>Thalassomonas</taxon>
    </lineage>
</organism>